<dbReference type="SUPFAM" id="SSF52743">
    <property type="entry name" value="Subtilisin-like"/>
    <property type="match status" value="1"/>
</dbReference>
<feature type="active site" description="Charge relay system" evidence="1">
    <location>
        <position position="11"/>
    </location>
</feature>
<proteinExistence type="inferred from homology"/>
<dbReference type="AlphaFoldDB" id="A0A1G8L316"/>
<name>A0A1G8L316_9PSED</name>
<evidence type="ECO:0000256" key="1">
    <source>
        <dbReference type="PROSITE-ProRule" id="PRU01240"/>
    </source>
</evidence>
<dbReference type="RefSeq" id="WP_090266295.1">
    <property type="nucleotide sequence ID" value="NZ_FNDS01000010.1"/>
</dbReference>
<keyword evidence="1" id="KW-0378">Hydrolase</keyword>
<protein>
    <recommendedName>
        <fullName evidence="4">Subtilase family protein</fullName>
    </recommendedName>
</protein>
<accession>A0A1G8L316</accession>
<dbReference type="PROSITE" id="PS51892">
    <property type="entry name" value="SUBTILASE"/>
    <property type="match status" value="1"/>
</dbReference>
<dbReference type="GO" id="GO:0004252">
    <property type="term" value="F:serine-type endopeptidase activity"/>
    <property type="evidence" value="ECO:0007669"/>
    <property type="project" value="UniProtKB-UniRule"/>
</dbReference>
<sequence length="223" mass="23187">MPVELQVGVVDSGHAAEQASLLLAGRRFFLTDAGLGEGPLLADALGHGSAVLHAIATRASAARFSVAQVFDARGVTSPLQIAAALHWLRERGVRLVNLSLGVRQDRPILREAVAALVADGALVCASSPARGEAVFPAAYPGVLRVTGDARCAEGQWSWLDSAQADFGAPLRVAGRAGASLGCAAFCGYLAALLIERPELSNEQALAIMRARAAYRGIERKVGP</sequence>
<dbReference type="InterPro" id="IPR036852">
    <property type="entry name" value="Peptidase_S8/S53_dom_sf"/>
</dbReference>
<gene>
    <name evidence="2" type="ORF">SAMN05216272_110115</name>
</gene>
<feature type="active site" description="Charge relay system" evidence="1">
    <location>
        <position position="47"/>
    </location>
</feature>
<organism evidence="2 3">
    <name type="scientific">Pseudomonas panipatensis</name>
    <dbReference type="NCBI Taxonomy" id="428992"/>
    <lineage>
        <taxon>Bacteria</taxon>
        <taxon>Pseudomonadati</taxon>
        <taxon>Pseudomonadota</taxon>
        <taxon>Gammaproteobacteria</taxon>
        <taxon>Pseudomonadales</taxon>
        <taxon>Pseudomonadaceae</taxon>
        <taxon>Pseudomonas</taxon>
    </lineage>
</organism>
<keyword evidence="1" id="KW-0720">Serine protease</keyword>
<dbReference type="Proteomes" id="UP000199636">
    <property type="component" value="Unassembled WGS sequence"/>
</dbReference>
<dbReference type="STRING" id="428992.SAMN05216272_110115"/>
<evidence type="ECO:0000313" key="2">
    <source>
        <dbReference type="EMBL" id="SDI50011.1"/>
    </source>
</evidence>
<keyword evidence="1" id="KW-0645">Protease</keyword>
<reference evidence="3" key="1">
    <citation type="submission" date="2016-10" db="EMBL/GenBank/DDBJ databases">
        <authorList>
            <person name="Varghese N."/>
            <person name="Submissions S."/>
        </authorList>
    </citation>
    <scope>NUCLEOTIDE SEQUENCE [LARGE SCALE GENOMIC DNA]</scope>
    <source>
        <strain evidence="3">CCM 7469</strain>
    </source>
</reference>
<dbReference type="Gene3D" id="3.40.50.200">
    <property type="entry name" value="Peptidase S8/S53 domain"/>
    <property type="match status" value="1"/>
</dbReference>
<keyword evidence="3" id="KW-1185">Reference proteome</keyword>
<dbReference type="OrthoDB" id="6087879at2"/>
<comment type="similarity">
    <text evidence="1">Belongs to the peptidase S8 family.</text>
</comment>
<feature type="active site" description="Charge relay system" evidence="1">
    <location>
        <position position="179"/>
    </location>
</feature>
<evidence type="ECO:0000313" key="3">
    <source>
        <dbReference type="Proteomes" id="UP000199636"/>
    </source>
</evidence>
<dbReference type="GO" id="GO:0006508">
    <property type="term" value="P:proteolysis"/>
    <property type="evidence" value="ECO:0007669"/>
    <property type="project" value="UniProtKB-KW"/>
</dbReference>
<evidence type="ECO:0008006" key="4">
    <source>
        <dbReference type="Google" id="ProtNLM"/>
    </source>
</evidence>
<dbReference type="EMBL" id="FNDS01000010">
    <property type="protein sequence ID" value="SDI50011.1"/>
    <property type="molecule type" value="Genomic_DNA"/>
</dbReference>